<name>I7GNG3_MACFA</name>
<evidence type="ECO:0000313" key="1">
    <source>
        <dbReference type="EMBL" id="BAE90130.1"/>
    </source>
</evidence>
<dbReference type="AlphaFoldDB" id="I7GNG3"/>
<reference evidence="1" key="1">
    <citation type="journal article" date="2007" name="PLoS Biol.">
        <title>Rate of evolution in brain-expressed genes in humans and other primates.</title>
        <authorList>
            <person name="Wang H.-Y."/>
            <person name="Chien H.-C."/>
            <person name="Osada N."/>
            <person name="Hashimoto K."/>
            <person name="Sugano S."/>
            <person name="Gojobori T."/>
            <person name="Chou C.-K."/>
            <person name="Tsai S.-F."/>
            <person name="Wu C.-I."/>
            <person name="Shen C.-K.J."/>
        </authorList>
    </citation>
    <scope>NUCLEOTIDE SEQUENCE</scope>
</reference>
<organism evidence="1">
    <name type="scientific">Macaca fascicularis</name>
    <name type="common">Crab-eating macaque</name>
    <name type="synonym">Cynomolgus monkey</name>
    <dbReference type="NCBI Taxonomy" id="9541"/>
    <lineage>
        <taxon>Eukaryota</taxon>
        <taxon>Metazoa</taxon>
        <taxon>Chordata</taxon>
        <taxon>Craniata</taxon>
        <taxon>Vertebrata</taxon>
        <taxon>Euteleostomi</taxon>
        <taxon>Mammalia</taxon>
        <taxon>Eutheria</taxon>
        <taxon>Euarchontoglires</taxon>
        <taxon>Primates</taxon>
        <taxon>Haplorrhini</taxon>
        <taxon>Catarrhini</taxon>
        <taxon>Cercopithecidae</taxon>
        <taxon>Cercopithecinae</taxon>
        <taxon>Macaca</taxon>
    </lineage>
</organism>
<dbReference type="EMBL" id="AB173068">
    <property type="protein sequence ID" value="BAE90130.1"/>
    <property type="molecule type" value="mRNA"/>
</dbReference>
<accession>I7GNG3</accession>
<protein>
    <submittedName>
        <fullName evidence="1">Macaca fascicularis brain cDNA clone: QflA-20864, similar to human zinc finger protein 500 (ZNF500), mRNA, RefSeq: XM_085507.5</fullName>
    </submittedName>
</protein>
<proteinExistence type="evidence at transcript level"/>
<sequence>MTLWKDFVETFGVKLTRIERSHSLSAVRWFTSSVVALCARITCFFRVLRLENMPLLGNPCTVSDSAGCLLQFPK</sequence>